<keyword evidence="2" id="KW-1185">Reference proteome</keyword>
<accession>A0ACC0ZJB1</accession>
<proteinExistence type="predicted"/>
<name>A0ACC0ZJB1_9ROSI</name>
<evidence type="ECO:0000313" key="1">
    <source>
        <dbReference type="EMBL" id="KAJ0053205.1"/>
    </source>
</evidence>
<dbReference type="Proteomes" id="UP001163603">
    <property type="component" value="Chromosome 1"/>
</dbReference>
<gene>
    <name evidence="1" type="ORF">Pint_02605</name>
</gene>
<organism evidence="1 2">
    <name type="scientific">Pistacia integerrima</name>
    <dbReference type="NCBI Taxonomy" id="434235"/>
    <lineage>
        <taxon>Eukaryota</taxon>
        <taxon>Viridiplantae</taxon>
        <taxon>Streptophyta</taxon>
        <taxon>Embryophyta</taxon>
        <taxon>Tracheophyta</taxon>
        <taxon>Spermatophyta</taxon>
        <taxon>Magnoliopsida</taxon>
        <taxon>eudicotyledons</taxon>
        <taxon>Gunneridae</taxon>
        <taxon>Pentapetalae</taxon>
        <taxon>rosids</taxon>
        <taxon>malvids</taxon>
        <taxon>Sapindales</taxon>
        <taxon>Anacardiaceae</taxon>
        <taxon>Pistacia</taxon>
    </lineage>
</organism>
<reference evidence="2" key="1">
    <citation type="journal article" date="2023" name="G3 (Bethesda)">
        <title>Genome assembly and association tests identify interacting loci associated with vigor, precocity, and sex in interspecific pistachio rootstocks.</title>
        <authorList>
            <person name="Palmer W."/>
            <person name="Jacygrad E."/>
            <person name="Sagayaradj S."/>
            <person name="Cavanaugh K."/>
            <person name="Han R."/>
            <person name="Bertier L."/>
            <person name="Beede B."/>
            <person name="Kafkas S."/>
            <person name="Golino D."/>
            <person name="Preece J."/>
            <person name="Michelmore R."/>
        </authorList>
    </citation>
    <scope>NUCLEOTIDE SEQUENCE [LARGE SCALE GENOMIC DNA]</scope>
</reference>
<dbReference type="EMBL" id="CM047736">
    <property type="protein sequence ID" value="KAJ0053205.1"/>
    <property type="molecule type" value="Genomic_DNA"/>
</dbReference>
<comment type="caution">
    <text evidence="1">The sequence shown here is derived from an EMBL/GenBank/DDBJ whole genome shotgun (WGS) entry which is preliminary data.</text>
</comment>
<protein>
    <submittedName>
        <fullName evidence="1">Uncharacterized protein</fullName>
    </submittedName>
</protein>
<evidence type="ECO:0000313" key="2">
    <source>
        <dbReference type="Proteomes" id="UP001163603"/>
    </source>
</evidence>
<sequence length="68" mass="7499">MAKRRRFKVSKLHVAEFSPPAVESQSVLAGCLLCAAIGSHEVVVKVVIAGYRPSWPSNRFFTVKWLAA</sequence>